<protein>
    <submittedName>
        <fullName evidence="2">Group II intron reverse transcriptase/maturase</fullName>
        <ecNumber evidence="2">2.7.7.49</ecNumber>
    </submittedName>
</protein>
<keyword evidence="3" id="KW-1185">Reference proteome</keyword>
<dbReference type="GO" id="GO:0003964">
    <property type="term" value="F:RNA-directed DNA polymerase activity"/>
    <property type="evidence" value="ECO:0007669"/>
    <property type="project" value="UniProtKB-KW"/>
</dbReference>
<reference evidence="2 3" key="1">
    <citation type="submission" date="2018-11" db="EMBL/GenBank/DDBJ databases">
        <title>Genome sequencing of Paenibacillus sp. KCOM 3021 (= ChDC PVNT-B20).</title>
        <authorList>
            <person name="Kook J.-K."/>
            <person name="Park S.-N."/>
            <person name="Lim Y.K."/>
        </authorList>
    </citation>
    <scope>NUCLEOTIDE SEQUENCE [LARGE SCALE GENOMIC DNA]</scope>
    <source>
        <strain evidence="2 3">KCOM 3021</strain>
    </source>
</reference>
<dbReference type="SUPFAM" id="SSF56672">
    <property type="entry name" value="DNA/RNA polymerases"/>
    <property type="match status" value="1"/>
</dbReference>
<dbReference type="InterPro" id="IPR003615">
    <property type="entry name" value="HNH_nuc"/>
</dbReference>
<dbReference type="InterPro" id="IPR000477">
    <property type="entry name" value="RT_dom"/>
</dbReference>
<dbReference type="AlphaFoldDB" id="A0A3P3T9F8"/>
<dbReference type="Pfam" id="PF00078">
    <property type="entry name" value="RVT_1"/>
    <property type="match status" value="1"/>
</dbReference>
<dbReference type="NCBIfam" id="TIGR04416">
    <property type="entry name" value="group_II_RT_mat"/>
    <property type="match status" value="1"/>
</dbReference>
<gene>
    <name evidence="2" type="primary">ltrA</name>
    <name evidence="2" type="ORF">EHV15_34280</name>
</gene>
<dbReference type="CDD" id="cd01651">
    <property type="entry name" value="RT_G2_intron"/>
    <property type="match status" value="1"/>
</dbReference>
<dbReference type="PANTHER" id="PTHR34047:SF8">
    <property type="entry name" value="PROTEIN YKFC"/>
    <property type="match status" value="1"/>
</dbReference>
<dbReference type="OrthoDB" id="9793236at2"/>
<feature type="domain" description="Reverse transcriptase" evidence="1">
    <location>
        <begin position="86"/>
        <end position="343"/>
    </location>
</feature>
<dbReference type="RefSeq" id="WP_128635754.1">
    <property type="nucleotide sequence ID" value="NZ_RRCN01000002.1"/>
</dbReference>
<keyword evidence="2" id="KW-0695">RNA-directed DNA polymerase</keyword>
<accession>A0A3P3T9F8</accession>
<evidence type="ECO:0000259" key="1">
    <source>
        <dbReference type="PROSITE" id="PS50878"/>
    </source>
</evidence>
<comment type="caution">
    <text evidence="2">The sequence shown here is derived from an EMBL/GenBank/DDBJ whole genome shotgun (WGS) entry which is preliminary data.</text>
</comment>
<dbReference type="CDD" id="cd00085">
    <property type="entry name" value="HNHc"/>
    <property type="match status" value="1"/>
</dbReference>
<dbReference type="InterPro" id="IPR030931">
    <property type="entry name" value="Group_II_RT_mat"/>
</dbReference>
<proteinExistence type="predicted"/>
<dbReference type="Proteomes" id="UP000267017">
    <property type="component" value="Unassembled WGS sequence"/>
</dbReference>
<dbReference type="InterPro" id="IPR051083">
    <property type="entry name" value="GrpII_Intron_Splice-Mob/Def"/>
</dbReference>
<evidence type="ECO:0000313" key="3">
    <source>
        <dbReference type="Proteomes" id="UP000267017"/>
    </source>
</evidence>
<dbReference type="EMBL" id="RRCN01000002">
    <property type="protein sequence ID" value="RRJ54667.1"/>
    <property type="molecule type" value="Genomic_DNA"/>
</dbReference>
<dbReference type="EC" id="2.7.7.49" evidence="2"/>
<dbReference type="PANTHER" id="PTHR34047">
    <property type="entry name" value="NUCLEAR INTRON MATURASE 1, MITOCHONDRIAL-RELATED"/>
    <property type="match status" value="1"/>
</dbReference>
<keyword evidence="2" id="KW-0548">Nucleotidyltransferase</keyword>
<name>A0A3P3T9F8_9BACL</name>
<dbReference type="InterPro" id="IPR043502">
    <property type="entry name" value="DNA/RNA_pol_sf"/>
</dbReference>
<organism evidence="2 3">
    <name type="scientific">Paenibacillus oralis</name>
    <dbReference type="NCBI Taxonomy" id="2490856"/>
    <lineage>
        <taxon>Bacteria</taxon>
        <taxon>Bacillati</taxon>
        <taxon>Bacillota</taxon>
        <taxon>Bacilli</taxon>
        <taxon>Bacillales</taxon>
        <taxon>Paenibacillaceae</taxon>
        <taxon>Paenibacillus</taxon>
    </lineage>
</organism>
<sequence length="630" mass="73020">MVQKFDYPNSETEFRALQDEMYRVSHEAVTRGTNASFKGLLEIVSSEAVIMTAIHKVKANSGSKTPGPNGRNIDDILQQPYKKVCEWFRSYIQHYCPGLIRRQFIPKNGNPLEVRPLGIPDIEDRIVQDCLRSVLEPILEPQFFRHSYGFRPMRDTKMALTRVNGTIHRTGYHWVIEGDISKFFDRVNHTTLLKKLWGMGIRDRRVLMMVKSMLKAGVMGESTSNEMGTPQGGIISPLLANVYLNVFDKWVVREWEDKKLKQQHSRDDSRFRAMRKSTNLKPAYLVRYADDWVLITDSKANAEKWKRRIAKFLSVKLKLQLSEEKTKITNVTNSPVKFVGFNIKMVKGQARHGYITRTRPPKERLSTKVEEVRKAIRRLKSIPIFGKDRLVHEINVVNSKIRGIIEYYKAATWVNIDLNKYAESLLYLGHHVLRKFGGEWTKANEVNNLVSVHSKYETKIPAVSHEGMKFGLTSLAFVKYEDPLTKDPLESPYTPEGSNRYFKRTEKKSVLARADELLSLHLSSKIGHDQTYGKKLYNFEYFLNRAYAFNRDRGKCRVCGELVFAFNVDIHHVSPWLPVYLVNKVKNLATLHDTCHDLIHSDKDVSYLPQKEQVKIQSFREKLIATPWRI</sequence>
<dbReference type="PROSITE" id="PS50878">
    <property type="entry name" value="RT_POL"/>
    <property type="match status" value="1"/>
</dbReference>
<evidence type="ECO:0000313" key="2">
    <source>
        <dbReference type="EMBL" id="RRJ54667.1"/>
    </source>
</evidence>
<keyword evidence="2" id="KW-0808">Transferase</keyword>